<dbReference type="AlphaFoldDB" id="A7EJW3"/>
<organism evidence="1 2">
    <name type="scientific">Sclerotinia sclerotiorum (strain ATCC 18683 / 1980 / Ss-1)</name>
    <name type="common">White mold</name>
    <name type="synonym">Whetzelinia sclerotiorum</name>
    <dbReference type="NCBI Taxonomy" id="665079"/>
    <lineage>
        <taxon>Eukaryota</taxon>
        <taxon>Fungi</taxon>
        <taxon>Dikarya</taxon>
        <taxon>Ascomycota</taxon>
        <taxon>Pezizomycotina</taxon>
        <taxon>Leotiomycetes</taxon>
        <taxon>Helotiales</taxon>
        <taxon>Sclerotiniaceae</taxon>
        <taxon>Sclerotinia</taxon>
    </lineage>
</organism>
<dbReference type="InParanoid" id="A7EJW3"/>
<sequence length="32" mass="3714">MKLEVLDERSREDVREYGLEQTEWLDTASTGG</sequence>
<dbReference type="KEGG" id="ssl:SS1G_05608"/>
<name>A7EJW3_SCLS1</name>
<evidence type="ECO:0000313" key="2">
    <source>
        <dbReference type="Proteomes" id="UP000001312"/>
    </source>
</evidence>
<dbReference type="HOGENOM" id="CLU_3392540_0_0_1"/>
<accession>A7EJW3</accession>
<dbReference type="Proteomes" id="UP000001312">
    <property type="component" value="Unassembled WGS sequence"/>
</dbReference>
<dbReference type="GeneID" id="5490232"/>
<evidence type="ECO:0000313" key="1">
    <source>
        <dbReference type="EMBL" id="EDO03129.1"/>
    </source>
</evidence>
<protein>
    <submittedName>
        <fullName evidence="1">Uncharacterized protein</fullName>
    </submittedName>
</protein>
<gene>
    <name evidence="1" type="ORF">SS1G_05608</name>
</gene>
<reference evidence="2" key="1">
    <citation type="journal article" date="2011" name="PLoS Genet.">
        <title>Genomic analysis of the necrotrophic fungal pathogens Sclerotinia sclerotiorum and Botrytis cinerea.</title>
        <authorList>
            <person name="Amselem J."/>
            <person name="Cuomo C.A."/>
            <person name="van Kan J.A."/>
            <person name="Viaud M."/>
            <person name="Benito E.P."/>
            <person name="Couloux A."/>
            <person name="Coutinho P.M."/>
            <person name="de Vries R.P."/>
            <person name="Dyer P.S."/>
            <person name="Fillinger S."/>
            <person name="Fournier E."/>
            <person name="Gout L."/>
            <person name="Hahn M."/>
            <person name="Kohn L."/>
            <person name="Lapalu N."/>
            <person name="Plummer K.M."/>
            <person name="Pradier J.M."/>
            <person name="Quevillon E."/>
            <person name="Sharon A."/>
            <person name="Simon A."/>
            <person name="ten Have A."/>
            <person name="Tudzynski B."/>
            <person name="Tudzynski P."/>
            <person name="Wincker P."/>
            <person name="Andrew M."/>
            <person name="Anthouard V."/>
            <person name="Beever R.E."/>
            <person name="Beffa R."/>
            <person name="Benoit I."/>
            <person name="Bouzid O."/>
            <person name="Brault B."/>
            <person name="Chen Z."/>
            <person name="Choquer M."/>
            <person name="Collemare J."/>
            <person name="Cotton P."/>
            <person name="Danchin E.G."/>
            <person name="Da Silva C."/>
            <person name="Gautier A."/>
            <person name="Giraud C."/>
            <person name="Giraud T."/>
            <person name="Gonzalez C."/>
            <person name="Grossetete S."/>
            <person name="Guldener U."/>
            <person name="Henrissat B."/>
            <person name="Howlett B.J."/>
            <person name="Kodira C."/>
            <person name="Kretschmer M."/>
            <person name="Lappartient A."/>
            <person name="Leroch M."/>
            <person name="Levis C."/>
            <person name="Mauceli E."/>
            <person name="Neuveglise C."/>
            <person name="Oeser B."/>
            <person name="Pearson M."/>
            <person name="Poulain J."/>
            <person name="Poussereau N."/>
            <person name="Quesneville H."/>
            <person name="Rascle C."/>
            <person name="Schumacher J."/>
            <person name="Segurens B."/>
            <person name="Sexton A."/>
            <person name="Silva E."/>
            <person name="Sirven C."/>
            <person name="Soanes D.M."/>
            <person name="Talbot N.J."/>
            <person name="Templeton M."/>
            <person name="Yandava C."/>
            <person name="Yarden O."/>
            <person name="Zeng Q."/>
            <person name="Rollins J.A."/>
            <person name="Lebrun M.H."/>
            <person name="Dickman M."/>
        </authorList>
    </citation>
    <scope>NUCLEOTIDE SEQUENCE [LARGE SCALE GENOMIC DNA]</scope>
    <source>
        <strain evidence="2">ATCC 18683 / 1980 / Ss-1</strain>
    </source>
</reference>
<keyword evidence="2" id="KW-1185">Reference proteome</keyword>
<dbReference type="EMBL" id="CH476626">
    <property type="protein sequence ID" value="EDO03129.1"/>
    <property type="molecule type" value="Genomic_DNA"/>
</dbReference>
<proteinExistence type="predicted"/>
<dbReference type="RefSeq" id="XP_001594178.1">
    <property type="nucleotide sequence ID" value="XM_001594128.1"/>
</dbReference>